<evidence type="ECO:0000256" key="12">
    <source>
        <dbReference type="ARBA" id="ARBA00022989"/>
    </source>
</evidence>
<comment type="catalytic activity">
    <reaction evidence="17 19">
        <text>alpha-ribazole + adenosylcob(III)inamide-GDP = adenosylcob(III)alamin + GMP + H(+)</text>
        <dbReference type="Rhea" id="RHEA:16049"/>
        <dbReference type="ChEBI" id="CHEBI:10329"/>
        <dbReference type="ChEBI" id="CHEBI:15378"/>
        <dbReference type="ChEBI" id="CHEBI:18408"/>
        <dbReference type="ChEBI" id="CHEBI:58115"/>
        <dbReference type="ChEBI" id="CHEBI:60487"/>
        <dbReference type="EC" id="2.7.8.26"/>
    </reaction>
</comment>
<evidence type="ECO:0000256" key="11">
    <source>
        <dbReference type="ARBA" id="ARBA00022842"/>
    </source>
</evidence>
<dbReference type="PANTHER" id="PTHR34148">
    <property type="entry name" value="ADENOSYLCOBINAMIDE-GDP RIBAZOLETRANSFERASE"/>
    <property type="match status" value="1"/>
</dbReference>
<evidence type="ECO:0000256" key="7">
    <source>
        <dbReference type="ARBA" id="ARBA00022475"/>
    </source>
</evidence>
<evidence type="ECO:0000256" key="13">
    <source>
        <dbReference type="ARBA" id="ARBA00023136"/>
    </source>
</evidence>
<feature type="transmembrane region" description="Helical" evidence="19">
    <location>
        <begin position="142"/>
        <end position="164"/>
    </location>
</feature>
<proteinExistence type="inferred from homology"/>
<keyword evidence="11 19" id="KW-0460">Magnesium</keyword>
<reference evidence="20 21" key="1">
    <citation type="submission" date="2015-07" db="EMBL/GenBank/DDBJ databases">
        <title>High-quality draft genome sequence of Oceanobacillus caeni HM6, a bacillus isolated from a human feces.</title>
        <authorList>
            <person name="Kumar J."/>
            <person name="Verma M.K."/>
            <person name="Pandey R."/>
            <person name="Bhambi M."/>
            <person name="Chauhan N."/>
        </authorList>
    </citation>
    <scope>NUCLEOTIDE SEQUENCE [LARGE SCALE GENOMIC DNA]</scope>
    <source>
        <strain evidence="20 21">HM6</strain>
    </source>
</reference>
<feature type="transmembrane region" description="Helical" evidence="19">
    <location>
        <begin position="64"/>
        <end position="84"/>
    </location>
</feature>
<evidence type="ECO:0000256" key="2">
    <source>
        <dbReference type="ARBA" id="ARBA00004651"/>
    </source>
</evidence>
<dbReference type="HAMAP" id="MF_00719">
    <property type="entry name" value="CobS"/>
    <property type="match status" value="1"/>
</dbReference>
<keyword evidence="12 19" id="KW-1133">Transmembrane helix</keyword>
<evidence type="ECO:0000256" key="8">
    <source>
        <dbReference type="ARBA" id="ARBA00022573"/>
    </source>
</evidence>
<dbReference type="Proteomes" id="UP000037854">
    <property type="component" value="Unassembled WGS sequence"/>
</dbReference>
<comment type="subcellular location">
    <subcellularLocation>
        <location evidence="2 19">Cell membrane</location>
        <topology evidence="2 19">Multi-pass membrane protein</topology>
    </subcellularLocation>
</comment>
<keyword evidence="8 19" id="KW-0169">Cobalamin biosynthesis</keyword>
<evidence type="ECO:0000256" key="4">
    <source>
        <dbReference type="ARBA" id="ARBA00010561"/>
    </source>
</evidence>
<dbReference type="InterPro" id="IPR003805">
    <property type="entry name" value="CobS"/>
</dbReference>
<keyword evidence="9 19" id="KW-0808">Transferase</keyword>
<evidence type="ECO:0000256" key="17">
    <source>
        <dbReference type="ARBA" id="ARBA00048623"/>
    </source>
</evidence>
<evidence type="ECO:0000256" key="5">
    <source>
        <dbReference type="ARBA" id="ARBA00013200"/>
    </source>
</evidence>
<evidence type="ECO:0000256" key="9">
    <source>
        <dbReference type="ARBA" id="ARBA00022679"/>
    </source>
</evidence>
<evidence type="ECO:0000256" key="19">
    <source>
        <dbReference type="HAMAP-Rule" id="MF_00719"/>
    </source>
</evidence>
<dbReference type="RefSeq" id="WP_060668770.1">
    <property type="nucleotide sequence ID" value="NZ_LGTK01000044.1"/>
</dbReference>
<dbReference type="EMBL" id="LGTK01000044">
    <property type="protein sequence ID" value="KPH73533.1"/>
    <property type="molecule type" value="Genomic_DNA"/>
</dbReference>
<evidence type="ECO:0000313" key="21">
    <source>
        <dbReference type="Proteomes" id="UP000037854"/>
    </source>
</evidence>
<comment type="pathway">
    <text evidence="3 19">Cofactor biosynthesis; adenosylcobalamin biosynthesis; adenosylcobalamin from cob(II)yrinate a,c-diamide: step 7/7.</text>
</comment>
<organism evidence="20 21">
    <name type="scientific">Oceanobacillus caeni</name>
    <dbReference type="NCBI Taxonomy" id="405946"/>
    <lineage>
        <taxon>Bacteria</taxon>
        <taxon>Bacillati</taxon>
        <taxon>Bacillota</taxon>
        <taxon>Bacilli</taxon>
        <taxon>Bacillales</taxon>
        <taxon>Bacillaceae</taxon>
        <taxon>Oceanobacillus</taxon>
    </lineage>
</organism>
<comment type="cofactor">
    <cofactor evidence="1 19">
        <name>Mg(2+)</name>
        <dbReference type="ChEBI" id="CHEBI:18420"/>
    </cofactor>
</comment>
<feature type="transmembrane region" description="Helical" evidence="19">
    <location>
        <begin position="190"/>
        <end position="223"/>
    </location>
</feature>
<evidence type="ECO:0000256" key="10">
    <source>
        <dbReference type="ARBA" id="ARBA00022692"/>
    </source>
</evidence>
<evidence type="ECO:0000256" key="16">
    <source>
        <dbReference type="ARBA" id="ARBA00032853"/>
    </source>
</evidence>
<keyword evidence="10 19" id="KW-0812">Transmembrane</keyword>
<dbReference type="NCBIfam" id="TIGR00317">
    <property type="entry name" value="cobS"/>
    <property type="match status" value="1"/>
</dbReference>
<evidence type="ECO:0000256" key="6">
    <source>
        <dbReference type="ARBA" id="ARBA00015850"/>
    </source>
</evidence>
<comment type="caution">
    <text evidence="20">The sequence shown here is derived from an EMBL/GenBank/DDBJ whole genome shotgun (WGS) entry which is preliminary data.</text>
</comment>
<dbReference type="PANTHER" id="PTHR34148:SF1">
    <property type="entry name" value="ADENOSYLCOBINAMIDE-GDP RIBAZOLETRANSFERASE"/>
    <property type="match status" value="1"/>
</dbReference>
<gene>
    <name evidence="19" type="primary">cobS</name>
    <name evidence="20" type="ORF">AFL42_12160</name>
</gene>
<comment type="catalytic activity">
    <reaction evidence="18 19">
        <text>alpha-ribazole 5'-phosphate + adenosylcob(III)inamide-GDP = adenosylcob(III)alamin 5'-phosphate + GMP + H(+)</text>
        <dbReference type="Rhea" id="RHEA:23560"/>
        <dbReference type="ChEBI" id="CHEBI:15378"/>
        <dbReference type="ChEBI" id="CHEBI:57918"/>
        <dbReference type="ChEBI" id="CHEBI:58115"/>
        <dbReference type="ChEBI" id="CHEBI:60487"/>
        <dbReference type="ChEBI" id="CHEBI:60493"/>
        <dbReference type="EC" id="2.7.8.26"/>
    </reaction>
</comment>
<protein>
    <recommendedName>
        <fullName evidence="6 19">Adenosylcobinamide-GDP ribazoletransferase</fullName>
        <ecNumber evidence="5 19">2.7.8.26</ecNumber>
    </recommendedName>
    <alternativeName>
        <fullName evidence="16 19">Cobalamin synthase</fullName>
    </alternativeName>
    <alternativeName>
        <fullName evidence="15 19">Cobalamin-5'-phosphate synthase</fullName>
    </alternativeName>
</protein>
<comment type="similarity">
    <text evidence="4 19">Belongs to the CobS family.</text>
</comment>
<feature type="transmembrane region" description="Helical" evidence="19">
    <location>
        <begin position="112"/>
        <end position="130"/>
    </location>
</feature>
<keyword evidence="7 19" id="KW-1003">Cell membrane</keyword>
<name>A0ABR5MI64_9BACI</name>
<comment type="function">
    <text evidence="14 19">Joins adenosylcobinamide-GDP and alpha-ribazole to generate adenosylcobalamin (Ado-cobalamin). Also synthesizes adenosylcobalamin 5'-phosphate from adenosylcobinamide-GDP and alpha-ribazole 5'-phosphate.</text>
</comment>
<keyword evidence="21" id="KW-1185">Reference proteome</keyword>
<dbReference type="EC" id="2.7.8.26" evidence="5 19"/>
<evidence type="ECO:0000256" key="18">
    <source>
        <dbReference type="ARBA" id="ARBA00049504"/>
    </source>
</evidence>
<accession>A0ABR5MI64</accession>
<evidence type="ECO:0000256" key="14">
    <source>
        <dbReference type="ARBA" id="ARBA00025228"/>
    </source>
</evidence>
<evidence type="ECO:0000313" key="20">
    <source>
        <dbReference type="EMBL" id="KPH73533.1"/>
    </source>
</evidence>
<evidence type="ECO:0000256" key="3">
    <source>
        <dbReference type="ARBA" id="ARBA00004663"/>
    </source>
</evidence>
<feature type="transmembrane region" description="Helical" evidence="19">
    <location>
        <begin position="35"/>
        <end position="57"/>
    </location>
</feature>
<evidence type="ECO:0000256" key="15">
    <source>
        <dbReference type="ARBA" id="ARBA00032605"/>
    </source>
</evidence>
<evidence type="ECO:0000256" key="1">
    <source>
        <dbReference type="ARBA" id="ARBA00001946"/>
    </source>
</evidence>
<sequence>MRKFITGFLITIQFLTALPIKKSLPMEKDYMEKSIQSFPLLGLFQGILYSALLYFLLEWTPFSTLAIAFIIWLATILITGGIHLDGWMDMSDAYFSYQDKEKRLEIMKDPRTGAFGVMSLLVLLSSRLLFIYEVIQFAKLYTFLLIILIPFLSKIVMGLVLLLIPAAKKEGLASFFKNAAKKNTLYIYPIYIIVLFALICMIDLTFILPVLLFVLVTVGCYFFIRQKTVKHFGGITGDILGASGEGTENILWMTLWLLHYSAMV</sequence>
<keyword evidence="13 19" id="KW-0472">Membrane</keyword>
<dbReference type="Pfam" id="PF02654">
    <property type="entry name" value="CobS"/>
    <property type="match status" value="1"/>
</dbReference>